<organism evidence="2 3">
    <name type="scientific">Thiopseudomonas denitrificans</name>
    <dbReference type="NCBI Taxonomy" id="1501432"/>
    <lineage>
        <taxon>Bacteria</taxon>
        <taxon>Pseudomonadati</taxon>
        <taxon>Pseudomonadota</taxon>
        <taxon>Gammaproteobacteria</taxon>
        <taxon>Pseudomonadales</taxon>
        <taxon>Pseudomonadaceae</taxon>
        <taxon>Thiopseudomonas</taxon>
    </lineage>
</organism>
<proteinExistence type="predicted"/>
<reference evidence="2 3" key="1">
    <citation type="submission" date="2019-03" db="EMBL/GenBank/DDBJ databases">
        <title>Genomic Encyclopedia of Type Strains, Phase IV (KMG-IV): sequencing the most valuable type-strain genomes for metagenomic binning, comparative biology and taxonomic classification.</title>
        <authorList>
            <person name="Goeker M."/>
        </authorList>
    </citation>
    <scope>NUCLEOTIDE SEQUENCE [LARGE SCALE GENOMIC DNA]</scope>
    <source>
        <strain evidence="2 3">DSM 28679</strain>
    </source>
</reference>
<accession>A0A4R6TWH4</accession>
<evidence type="ECO:0000313" key="2">
    <source>
        <dbReference type="EMBL" id="TDQ38200.1"/>
    </source>
</evidence>
<dbReference type="RefSeq" id="WP_166627849.1">
    <property type="nucleotide sequence ID" value="NZ_LNJZ01000008.1"/>
</dbReference>
<dbReference type="InterPro" id="IPR036061">
    <property type="entry name" value="CheW-like_dom_sf"/>
</dbReference>
<sequence length="175" mass="19236">METEPTTTLEQVLAERQTSSREIIDVDEPQTQLVIFRLFDRHFAFPGGSIREVINGTTDVFYVPGMHASVEGVMNLRGDIQSVLSLNGLLHLPDSDVQEPARAILLGSGAGIQTGIRIDQLLDVTEVAQSRLKPPLDSLPDHLKPLVSALLDFDGLPVTLLDLDLVLQAWQQHLP</sequence>
<dbReference type="Proteomes" id="UP000294575">
    <property type="component" value="Unassembled WGS sequence"/>
</dbReference>
<dbReference type="PROSITE" id="PS50851">
    <property type="entry name" value="CHEW"/>
    <property type="match status" value="1"/>
</dbReference>
<dbReference type="PANTHER" id="PTHR22617">
    <property type="entry name" value="CHEMOTAXIS SENSOR HISTIDINE KINASE-RELATED"/>
    <property type="match status" value="1"/>
</dbReference>
<dbReference type="SUPFAM" id="SSF50341">
    <property type="entry name" value="CheW-like"/>
    <property type="match status" value="1"/>
</dbReference>
<evidence type="ECO:0000259" key="1">
    <source>
        <dbReference type="PROSITE" id="PS50851"/>
    </source>
</evidence>
<dbReference type="PANTHER" id="PTHR22617:SF23">
    <property type="entry name" value="CHEMOTAXIS PROTEIN CHEW"/>
    <property type="match status" value="1"/>
</dbReference>
<dbReference type="Gene3D" id="2.30.30.40">
    <property type="entry name" value="SH3 Domains"/>
    <property type="match status" value="1"/>
</dbReference>
<evidence type="ECO:0000313" key="3">
    <source>
        <dbReference type="Proteomes" id="UP000294575"/>
    </source>
</evidence>
<dbReference type="InterPro" id="IPR039315">
    <property type="entry name" value="CheW"/>
</dbReference>
<dbReference type="SMART" id="SM00260">
    <property type="entry name" value="CheW"/>
    <property type="match status" value="1"/>
</dbReference>
<dbReference type="AlphaFoldDB" id="A0A4R6TWH4"/>
<dbReference type="GO" id="GO:0006935">
    <property type="term" value="P:chemotaxis"/>
    <property type="evidence" value="ECO:0007669"/>
    <property type="project" value="InterPro"/>
</dbReference>
<comment type="caution">
    <text evidence="2">The sequence shown here is derived from an EMBL/GenBank/DDBJ whole genome shotgun (WGS) entry which is preliminary data.</text>
</comment>
<dbReference type="Pfam" id="PF01584">
    <property type="entry name" value="CheW"/>
    <property type="match status" value="1"/>
</dbReference>
<dbReference type="GO" id="GO:0005829">
    <property type="term" value="C:cytosol"/>
    <property type="evidence" value="ECO:0007669"/>
    <property type="project" value="TreeGrafter"/>
</dbReference>
<name>A0A4R6TWH4_9GAMM</name>
<protein>
    <submittedName>
        <fullName evidence="2">Purine-binding chemotaxis protein CheW</fullName>
    </submittedName>
</protein>
<feature type="domain" description="CheW-like" evidence="1">
    <location>
        <begin position="30"/>
        <end position="172"/>
    </location>
</feature>
<keyword evidence="3" id="KW-1185">Reference proteome</keyword>
<dbReference type="EMBL" id="SNYK01000005">
    <property type="protein sequence ID" value="TDQ38200.1"/>
    <property type="molecule type" value="Genomic_DNA"/>
</dbReference>
<dbReference type="Gene3D" id="2.40.50.180">
    <property type="entry name" value="CheA-289, Domain 4"/>
    <property type="match status" value="1"/>
</dbReference>
<dbReference type="GO" id="GO:0007165">
    <property type="term" value="P:signal transduction"/>
    <property type="evidence" value="ECO:0007669"/>
    <property type="project" value="InterPro"/>
</dbReference>
<gene>
    <name evidence="2" type="ORF">DFQ45_105111</name>
</gene>
<dbReference type="InterPro" id="IPR002545">
    <property type="entry name" value="CheW-lke_dom"/>
</dbReference>